<comment type="cofactor">
    <cofactor evidence="12">
        <name>Mg(2+)</name>
        <dbReference type="ChEBI" id="CHEBI:18420"/>
    </cofactor>
    <text evidence="12">Binds 2 Mg(2+) ion per subunit.</text>
</comment>
<keyword evidence="2 12" id="KW-0963">Cytoplasm</keyword>
<dbReference type="InterPro" id="IPR036397">
    <property type="entry name" value="RNaseH_sf"/>
</dbReference>
<evidence type="ECO:0000256" key="12">
    <source>
        <dbReference type="HAMAP-Rule" id="MF_00034"/>
    </source>
</evidence>
<dbReference type="EC" id="3.1.21.10" evidence="12"/>
<evidence type="ECO:0000313" key="13">
    <source>
        <dbReference type="EMBL" id="NER32286.1"/>
    </source>
</evidence>
<gene>
    <name evidence="12" type="primary">ruvC</name>
    <name evidence="13" type="ORF">F6J89_32980</name>
</gene>
<evidence type="ECO:0000256" key="4">
    <source>
        <dbReference type="ARBA" id="ARBA00022723"/>
    </source>
</evidence>
<feature type="active site" evidence="12">
    <location>
        <position position="139"/>
    </location>
</feature>
<evidence type="ECO:0000256" key="11">
    <source>
        <dbReference type="ARBA" id="ARBA00023204"/>
    </source>
</evidence>
<proteinExistence type="inferred from homology"/>
<dbReference type="Pfam" id="PF02075">
    <property type="entry name" value="RuvC"/>
    <property type="match status" value="1"/>
</dbReference>
<feature type="binding site" evidence="12">
    <location>
        <position position="6"/>
    </location>
    <ligand>
        <name>Mg(2+)</name>
        <dbReference type="ChEBI" id="CHEBI:18420"/>
        <label>1</label>
    </ligand>
</feature>
<dbReference type="GO" id="GO:0005737">
    <property type="term" value="C:cytoplasm"/>
    <property type="evidence" value="ECO:0007669"/>
    <property type="project" value="UniProtKB-SubCell"/>
</dbReference>
<feature type="binding site" evidence="12">
    <location>
        <position position="67"/>
    </location>
    <ligand>
        <name>Mg(2+)</name>
        <dbReference type="ChEBI" id="CHEBI:18420"/>
        <label>2</label>
    </ligand>
</feature>
<keyword evidence="3 12" id="KW-0540">Nuclease</keyword>
<comment type="catalytic activity">
    <reaction evidence="12">
        <text>Endonucleolytic cleavage at a junction such as a reciprocal single-stranded crossover between two homologous DNA duplexes (Holliday junction).</text>
        <dbReference type="EC" id="3.1.21.10"/>
    </reaction>
</comment>
<dbReference type="EMBL" id="JAAHFQ010001157">
    <property type="protein sequence ID" value="NER32286.1"/>
    <property type="molecule type" value="Genomic_DNA"/>
</dbReference>
<comment type="subcellular location">
    <subcellularLocation>
        <location evidence="12">Cytoplasm</location>
    </subcellularLocation>
</comment>
<sequence length="159" mass="17249">MWLGIDPGLATVGWSILTTDSDGTVRLIDYGIIETDKTLPTPERLAELEQDLIVLIEEFEPTKAALEMPFFNRQIKAAGGVLQAVGIINLVCYREAEIIPVLLHQSSWKAHLGDGRASKAEVAEILSTLFELDELPVDDSVDAIGIGYAGLCGLTNNIN</sequence>
<dbReference type="InterPro" id="IPR002176">
    <property type="entry name" value="X-over_junc_endoDNase_RuvC"/>
</dbReference>
<dbReference type="Gene3D" id="3.30.420.10">
    <property type="entry name" value="Ribonuclease H-like superfamily/Ribonuclease H"/>
    <property type="match status" value="1"/>
</dbReference>
<organism evidence="13">
    <name type="scientific">Symploca sp. SIO1C4</name>
    <dbReference type="NCBI Taxonomy" id="2607765"/>
    <lineage>
        <taxon>Bacteria</taxon>
        <taxon>Bacillati</taxon>
        <taxon>Cyanobacteriota</taxon>
        <taxon>Cyanophyceae</taxon>
        <taxon>Coleofasciculales</taxon>
        <taxon>Coleofasciculaceae</taxon>
        <taxon>Symploca</taxon>
    </lineage>
</organism>
<dbReference type="PANTHER" id="PTHR30194:SF3">
    <property type="entry name" value="CROSSOVER JUNCTION ENDODEOXYRIBONUCLEASE RUVC"/>
    <property type="match status" value="1"/>
</dbReference>
<evidence type="ECO:0000256" key="9">
    <source>
        <dbReference type="ARBA" id="ARBA00023125"/>
    </source>
</evidence>
<comment type="similarity">
    <text evidence="1 12">Belongs to the RuvC family.</text>
</comment>
<dbReference type="AlphaFoldDB" id="A0A6B3NGA6"/>
<evidence type="ECO:0000256" key="1">
    <source>
        <dbReference type="ARBA" id="ARBA00009518"/>
    </source>
</evidence>
<dbReference type="GO" id="GO:0048476">
    <property type="term" value="C:Holliday junction resolvase complex"/>
    <property type="evidence" value="ECO:0007669"/>
    <property type="project" value="UniProtKB-UniRule"/>
</dbReference>
<evidence type="ECO:0000256" key="2">
    <source>
        <dbReference type="ARBA" id="ARBA00022490"/>
    </source>
</evidence>
<dbReference type="SUPFAM" id="SSF53098">
    <property type="entry name" value="Ribonuclease H-like"/>
    <property type="match status" value="1"/>
</dbReference>
<feature type="binding site" evidence="12">
    <location>
        <position position="139"/>
    </location>
    <ligand>
        <name>Mg(2+)</name>
        <dbReference type="ChEBI" id="CHEBI:18420"/>
        <label>1</label>
    </ligand>
</feature>
<evidence type="ECO:0000256" key="7">
    <source>
        <dbReference type="ARBA" id="ARBA00022801"/>
    </source>
</evidence>
<feature type="active site" evidence="12">
    <location>
        <position position="67"/>
    </location>
</feature>
<accession>A0A6B3NGA6</accession>
<dbReference type="HAMAP" id="MF_00034">
    <property type="entry name" value="RuvC"/>
    <property type="match status" value="1"/>
</dbReference>
<dbReference type="PRINTS" id="PR00696">
    <property type="entry name" value="RSOLVASERUVC"/>
</dbReference>
<keyword evidence="7 12" id="KW-0378">Hydrolase</keyword>
<name>A0A6B3NGA6_9CYAN</name>
<dbReference type="CDD" id="cd16962">
    <property type="entry name" value="RuvC"/>
    <property type="match status" value="1"/>
</dbReference>
<keyword evidence="11 12" id="KW-0234">DNA repair</keyword>
<dbReference type="GO" id="GO:0003677">
    <property type="term" value="F:DNA binding"/>
    <property type="evidence" value="ECO:0007669"/>
    <property type="project" value="UniProtKB-KW"/>
</dbReference>
<dbReference type="InterPro" id="IPR012337">
    <property type="entry name" value="RNaseH-like_sf"/>
</dbReference>
<dbReference type="GO" id="GO:0000287">
    <property type="term" value="F:magnesium ion binding"/>
    <property type="evidence" value="ECO:0007669"/>
    <property type="project" value="UniProtKB-UniRule"/>
</dbReference>
<keyword evidence="4 12" id="KW-0479">Metal-binding</keyword>
<evidence type="ECO:0000256" key="8">
    <source>
        <dbReference type="ARBA" id="ARBA00022842"/>
    </source>
</evidence>
<protein>
    <recommendedName>
        <fullName evidence="12">Crossover junction endodeoxyribonuclease RuvC</fullName>
        <ecNumber evidence="12">3.1.21.10</ecNumber>
    </recommendedName>
    <alternativeName>
        <fullName evidence="12">Holliday junction nuclease RuvC</fullName>
    </alternativeName>
    <alternativeName>
        <fullName evidence="12">Holliday junction resolvase RuvC</fullName>
    </alternativeName>
</protein>
<keyword evidence="8 12" id="KW-0460">Magnesium</keyword>
<keyword evidence="10 12" id="KW-0233">DNA recombination</keyword>
<feature type="active site" evidence="12">
    <location>
        <position position="6"/>
    </location>
</feature>
<keyword evidence="5 12" id="KW-0255">Endonuclease</keyword>
<comment type="subunit">
    <text evidence="12">Homodimer which binds Holliday junction (HJ) DNA. The HJ becomes 2-fold symmetrical on binding to RuvC with unstacked arms; it has a different conformation from HJ DNA in complex with RuvA. In the full resolvosome a probable DNA-RuvA(4)-RuvB(12)-RuvC(2) complex forms which resolves the HJ.</text>
</comment>
<dbReference type="PANTHER" id="PTHR30194">
    <property type="entry name" value="CROSSOVER JUNCTION ENDODEOXYRIBONUCLEASE RUVC"/>
    <property type="match status" value="1"/>
</dbReference>
<reference evidence="13" key="1">
    <citation type="submission" date="2019-11" db="EMBL/GenBank/DDBJ databases">
        <title>Genomic insights into an expanded diversity of filamentous marine cyanobacteria reveals the extraordinary biosynthetic potential of Moorea and Okeania.</title>
        <authorList>
            <person name="Ferreira Leao T."/>
            <person name="Wang M."/>
            <person name="Moss N."/>
            <person name="Da Silva R."/>
            <person name="Sanders J."/>
            <person name="Nurk S."/>
            <person name="Gurevich A."/>
            <person name="Humphrey G."/>
            <person name="Reher R."/>
            <person name="Zhu Q."/>
            <person name="Belda-Ferre P."/>
            <person name="Glukhov E."/>
            <person name="Rex R."/>
            <person name="Dorrestein P.C."/>
            <person name="Knight R."/>
            <person name="Pevzner P."/>
            <person name="Gerwick W.H."/>
            <person name="Gerwick L."/>
        </authorList>
    </citation>
    <scope>NUCLEOTIDE SEQUENCE</scope>
    <source>
        <strain evidence="13">SIO1C4</strain>
    </source>
</reference>
<keyword evidence="9 12" id="KW-0238">DNA-binding</keyword>
<comment type="caution">
    <text evidence="13">The sequence shown here is derived from an EMBL/GenBank/DDBJ whole genome shotgun (WGS) entry which is preliminary data.</text>
</comment>
<evidence type="ECO:0000256" key="3">
    <source>
        <dbReference type="ARBA" id="ARBA00022722"/>
    </source>
</evidence>
<evidence type="ECO:0000256" key="5">
    <source>
        <dbReference type="ARBA" id="ARBA00022759"/>
    </source>
</evidence>
<dbReference type="GO" id="GO:0008821">
    <property type="term" value="F:crossover junction DNA endonuclease activity"/>
    <property type="evidence" value="ECO:0007669"/>
    <property type="project" value="UniProtKB-UniRule"/>
</dbReference>
<comment type="function">
    <text evidence="12">The RuvA-RuvB-RuvC complex processes Holliday junction (HJ) DNA during genetic recombination and DNA repair. Endonuclease that resolves HJ intermediates. Cleaves cruciform DNA by making single-stranded nicks across the HJ at symmetrical positions within the homologous arms, yielding a 5'-phosphate and a 3'-hydroxyl group; requires a central core of homology in the junction. The consensus cleavage sequence is 5'-(A/T)TT(C/G)-3'. Cleavage occurs on the 3'-side of the TT dinucleotide at the point of strand exchange. HJ branch migration catalyzed by RuvA-RuvB allows RuvC to scan DNA until it finds its consensus sequence, where it cleaves and resolves the cruciform DNA.</text>
</comment>
<evidence type="ECO:0000256" key="10">
    <source>
        <dbReference type="ARBA" id="ARBA00023172"/>
    </source>
</evidence>
<keyword evidence="6 12" id="KW-0227">DNA damage</keyword>
<dbReference type="GO" id="GO:0006281">
    <property type="term" value="P:DNA repair"/>
    <property type="evidence" value="ECO:0007669"/>
    <property type="project" value="UniProtKB-UniRule"/>
</dbReference>
<dbReference type="GO" id="GO:0006310">
    <property type="term" value="P:DNA recombination"/>
    <property type="evidence" value="ECO:0007669"/>
    <property type="project" value="UniProtKB-UniRule"/>
</dbReference>
<evidence type="ECO:0000256" key="6">
    <source>
        <dbReference type="ARBA" id="ARBA00022763"/>
    </source>
</evidence>